<dbReference type="RefSeq" id="WP_123818430.1">
    <property type="nucleotide sequence ID" value="NZ_RKQG01000001.1"/>
</dbReference>
<organism evidence="1 2">
    <name type="scientific">Kitasatospora cineracea</name>
    <dbReference type="NCBI Taxonomy" id="88074"/>
    <lineage>
        <taxon>Bacteria</taxon>
        <taxon>Bacillati</taxon>
        <taxon>Actinomycetota</taxon>
        <taxon>Actinomycetes</taxon>
        <taxon>Kitasatosporales</taxon>
        <taxon>Streptomycetaceae</taxon>
        <taxon>Kitasatospora</taxon>
    </lineage>
</organism>
<gene>
    <name evidence="1" type="ORF">EDD38_3102</name>
</gene>
<evidence type="ECO:0000313" key="2">
    <source>
        <dbReference type="Proteomes" id="UP000266906"/>
    </source>
</evidence>
<dbReference type="InterPro" id="IPR054202">
    <property type="entry name" value="DUF6907"/>
</dbReference>
<dbReference type="AlphaFoldDB" id="A0A3N4RPN4"/>
<sequence>MSASRQVTVHTSDCGPVTISCPAWCAGRHQTGEQLVDLGHASNDIELLVETERGRVELLHLLFGSYPFSTRPADRGLVVAVHLGGDYFDFHDDAALYRLADEVAAHAIRIRAVARQLAELQRAEGGR</sequence>
<comment type="caution">
    <text evidence="1">The sequence shown here is derived from an EMBL/GenBank/DDBJ whole genome shotgun (WGS) entry which is preliminary data.</text>
</comment>
<dbReference type="Proteomes" id="UP000266906">
    <property type="component" value="Unassembled WGS sequence"/>
</dbReference>
<protein>
    <submittedName>
        <fullName evidence="1">Uncharacterized protein</fullName>
    </submittedName>
</protein>
<proteinExistence type="predicted"/>
<name>A0A3N4RPN4_9ACTN</name>
<reference evidence="1 2" key="1">
    <citation type="submission" date="2018-11" db="EMBL/GenBank/DDBJ databases">
        <title>Sequencing the genomes of 1000 actinobacteria strains.</title>
        <authorList>
            <person name="Klenk H.-P."/>
        </authorList>
    </citation>
    <scope>NUCLEOTIDE SEQUENCE [LARGE SCALE GENOMIC DNA]</scope>
    <source>
        <strain evidence="1 2">DSM 44781</strain>
    </source>
</reference>
<dbReference type="EMBL" id="RKQG01000001">
    <property type="protein sequence ID" value="RPE34766.1"/>
    <property type="molecule type" value="Genomic_DNA"/>
</dbReference>
<accession>A0A3N4RPN4</accession>
<evidence type="ECO:0000313" key="1">
    <source>
        <dbReference type="EMBL" id="RPE34766.1"/>
    </source>
</evidence>
<keyword evidence="2" id="KW-1185">Reference proteome</keyword>
<dbReference type="Pfam" id="PF21848">
    <property type="entry name" value="DUF6907"/>
    <property type="match status" value="1"/>
</dbReference>